<dbReference type="GO" id="GO:0016491">
    <property type="term" value="F:oxidoreductase activity"/>
    <property type="evidence" value="ECO:0007669"/>
    <property type="project" value="TreeGrafter"/>
</dbReference>
<dbReference type="PANTHER" id="PTHR12463">
    <property type="entry name" value="OXYGENASE-RELATED"/>
    <property type="match status" value="1"/>
</dbReference>
<dbReference type="Gene3D" id="3.40.50.1820">
    <property type="entry name" value="alpha/beta hydrolase"/>
    <property type="match status" value="1"/>
</dbReference>
<dbReference type="InterPro" id="IPR032857">
    <property type="entry name" value="ALKBH4"/>
</dbReference>
<dbReference type="InterPro" id="IPR000073">
    <property type="entry name" value="AB_hydrolase_1"/>
</dbReference>
<reference evidence="3" key="1">
    <citation type="submission" date="2022-07" db="EMBL/GenBank/DDBJ databases">
        <title>Fungi with potential for degradation of polypropylene.</title>
        <authorList>
            <person name="Gostincar C."/>
        </authorList>
    </citation>
    <scope>NUCLEOTIDE SEQUENCE</scope>
    <source>
        <strain evidence="3">EXF-13287</strain>
    </source>
</reference>
<dbReference type="GO" id="GO:0032451">
    <property type="term" value="F:demethylase activity"/>
    <property type="evidence" value="ECO:0007669"/>
    <property type="project" value="TreeGrafter"/>
</dbReference>
<feature type="region of interest" description="Disordered" evidence="1">
    <location>
        <begin position="740"/>
        <end position="761"/>
    </location>
</feature>
<evidence type="ECO:0000256" key="1">
    <source>
        <dbReference type="SAM" id="MobiDB-lite"/>
    </source>
</evidence>
<dbReference type="GO" id="GO:0070988">
    <property type="term" value="P:demethylation"/>
    <property type="evidence" value="ECO:0007669"/>
    <property type="project" value="InterPro"/>
</dbReference>
<dbReference type="InterPro" id="IPR005123">
    <property type="entry name" value="Oxoglu/Fe-dep_dioxygenase_dom"/>
</dbReference>
<dbReference type="Gene3D" id="2.60.120.590">
    <property type="entry name" value="Alpha-ketoglutarate-dependent dioxygenase AlkB-like"/>
    <property type="match status" value="1"/>
</dbReference>
<gene>
    <name evidence="3" type="ORF">NKR19_g3267</name>
</gene>
<evidence type="ECO:0000313" key="4">
    <source>
        <dbReference type="Proteomes" id="UP001174691"/>
    </source>
</evidence>
<dbReference type="Pfam" id="PF00561">
    <property type="entry name" value="Abhydrolase_1"/>
    <property type="match status" value="1"/>
</dbReference>
<dbReference type="InterPro" id="IPR029058">
    <property type="entry name" value="AB_hydrolase_fold"/>
</dbReference>
<dbReference type="PANTHER" id="PTHR12463:SF1">
    <property type="entry name" value="2-OXOGLUTARATE AND FE-DEPENDENT OXYGENASE FAMILY PROTEIN"/>
    <property type="match status" value="1"/>
</dbReference>
<comment type="caution">
    <text evidence="3">The sequence shown here is derived from an EMBL/GenBank/DDBJ whole genome shotgun (WGS) entry which is preliminary data.</text>
</comment>
<dbReference type="Pfam" id="PF13532">
    <property type="entry name" value="2OG-FeII_Oxy_2"/>
    <property type="match status" value="1"/>
</dbReference>
<organism evidence="3 4">
    <name type="scientific">Coniochaeta hoffmannii</name>
    <dbReference type="NCBI Taxonomy" id="91930"/>
    <lineage>
        <taxon>Eukaryota</taxon>
        <taxon>Fungi</taxon>
        <taxon>Dikarya</taxon>
        <taxon>Ascomycota</taxon>
        <taxon>Pezizomycotina</taxon>
        <taxon>Sordariomycetes</taxon>
        <taxon>Sordariomycetidae</taxon>
        <taxon>Coniochaetales</taxon>
        <taxon>Coniochaetaceae</taxon>
        <taxon>Coniochaeta</taxon>
    </lineage>
</organism>
<dbReference type="InterPro" id="IPR027450">
    <property type="entry name" value="AlkB-like"/>
</dbReference>
<protein>
    <submittedName>
        <fullName evidence="3">Alpha/beta-hydrolase</fullName>
    </submittedName>
</protein>
<dbReference type="SUPFAM" id="SSF53474">
    <property type="entry name" value="alpha/beta-Hydrolases"/>
    <property type="match status" value="1"/>
</dbReference>
<dbReference type="AlphaFoldDB" id="A0AA38S919"/>
<dbReference type="PROSITE" id="PS51471">
    <property type="entry name" value="FE2OG_OXY"/>
    <property type="match status" value="1"/>
</dbReference>
<name>A0AA38S919_9PEZI</name>
<sequence length="844" mass="93478">MIMIWSTLNYVTSWVGLQIGSSPSTPYSRPPFAQLHPIPPALNDGNAGETWAALHDPNPQHWSWGAKRSKDDGDAAEYHDEYSARGIYLCGYLDLPLDYHNHTDERIVRLAVAKYQVSGLARVGSREALDLRSASSPGHKSERTIILEPGGPGGSGTFKLWASAEEVSGRFSDGQFDVLGWDPRGVNMSLPGVSCFPHDAQRDRWALVSQRYRETTAWPMDQLHLLDAMNNATFAACRERIGDLGRFVSTALVARDLDEIRKRLGEGDVTGYFISYGTGIAQTYANMFPQHVGRMILDGVEYVRDHRLAGGFGYTALDNVTDAWHVGFLGECLKAGPQSCALAELVQERHAEAPGTALSELRDRIEALISSLIARPLPAYTAKTGPSLITYSSLVDFLYQVMYRPQNWPATAQMLYELALGNTTLVAEELGKQWKFDPSAPSSPGQVSDQDELASLVVCSDSFDAPEEPLSWWSDLWANMTARSWIAGNSRFHDVFPCRHFNTYWNMSLADVYRGDLNITLNNPVLLVGEVYDPATPLRNARRACRGNGDDKRTLGCPPWPETDCYPDVHGIQPPPPPITDPKDLKTQRWPDIGLTLIHDFISEAEEAAMVAAFHAVTPQTQTAGRKRLSQHFGHHFDYTTFGASDTHFTPIPSYISDLLSRLPVQDYLPDQFTVQYYPPGAGIPPHVDTHSMFGEALYSLSFGSAVPMVFRMSGPNDARKMRLPKRSLLASDGNTATISTVTEQSPGSPGSVQTQEQEHPSWELLLPRRSLLLMTGPSRYGYTHGIKGRKTDVIDGQPVLREGRYSITMRTIRRGAQIGCDCEYPGVCDARIREEQAKDGVNA</sequence>
<accession>A0AA38S919</accession>
<evidence type="ECO:0000259" key="2">
    <source>
        <dbReference type="PROSITE" id="PS51471"/>
    </source>
</evidence>
<evidence type="ECO:0000313" key="3">
    <source>
        <dbReference type="EMBL" id="KAJ9158475.1"/>
    </source>
</evidence>
<dbReference type="Proteomes" id="UP001174691">
    <property type="component" value="Unassembled WGS sequence"/>
</dbReference>
<feature type="domain" description="Fe2OG dioxygenase" evidence="2">
    <location>
        <begin position="669"/>
        <end position="814"/>
    </location>
</feature>
<feature type="compositionally biased region" description="Polar residues" evidence="1">
    <location>
        <begin position="740"/>
        <end position="756"/>
    </location>
</feature>
<keyword evidence="4" id="KW-1185">Reference proteome</keyword>
<dbReference type="InterPro" id="IPR037151">
    <property type="entry name" value="AlkB-like_sf"/>
</dbReference>
<dbReference type="SUPFAM" id="SSF51197">
    <property type="entry name" value="Clavaminate synthase-like"/>
    <property type="match status" value="1"/>
</dbReference>
<dbReference type="EMBL" id="JANBVN010000035">
    <property type="protein sequence ID" value="KAJ9158475.1"/>
    <property type="molecule type" value="Genomic_DNA"/>
</dbReference>
<proteinExistence type="predicted"/>